<gene>
    <name evidence="5" type="primary">mqnE</name>
    <name evidence="5" type="ORF">GCM10018793_27960</name>
</gene>
<evidence type="ECO:0000256" key="2">
    <source>
        <dbReference type="ARBA" id="ARBA00022485"/>
    </source>
</evidence>
<reference evidence="5" key="1">
    <citation type="journal article" date="2014" name="Int. J. Syst. Evol. Microbiol.">
        <title>Complete genome sequence of Corynebacterium casei LMG S-19264T (=DSM 44701T), isolated from a smear-ripened cheese.</title>
        <authorList>
            <consortium name="US DOE Joint Genome Institute (JGI-PGF)"/>
            <person name="Walter F."/>
            <person name="Albersmeier A."/>
            <person name="Kalinowski J."/>
            <person name="Ruckert C."/>
        </authorList>
    </citation>
    <scope>NUCLEOTIDE SEQUENCE</scope>
    <source>
        <strain evidence="5">JCM 5069</strain>
    </source>
</reference>
<keyword evidence="2" id="KW-0408">Iron</keyword>
<reference evidence="5" key="2">
    <citation type="submission" date="2020-09" db="EMBL/GenBank/DDBJ databases">
        <authorList>
            <person name="Sun Q."/>
            <person name="Ohkuma M."/>
        </authorList>
    </citation>
    <scope>NUCLEOTIDE SEQUENCE</scope>
    <source>
        <strain evidence="5">JCM 5069</strain>
    </source>
</reference>
<evidence type="ECO:0000313" key="5">
    <source>
        <dbReference type="EMBL" id="GHH78166.1"/>
    </source>
</evidence>
<dbReference type="InterPro" id="IPR034405">
    <property type="entry name" value="F420"/>
</dbReference>
<proteinExistence type="predicted"/>
<dbReference type="PANTHER" id="PTHR43076:SF7">
    <property type="entry name" value="AMINODEOXYFUTALOSINE SYNTHASE"/>
    <property type="match status" value="1"/>
</dbReference>
<dbReference type="PIRSF" id="PIRSF004762">
    <property type="entry name" value="CHP00423"/>
    <property type="match status" value="1"/>
</dbReference>
<dbReference type="Gene3D" id="3.20.20.70">
    <property type="entry name" value="Aldolase class I"/>
    <property type="match status" value="1"/>
</dbReference>
<evidence type="ECO:0000256" key="3">
    <source>
        <dbReference type="SAM" id="MobiDB-lite"/>
    </source>
</evidence>
<keyword evidence="2" id="KW-0479">Metal-binding</keyword>
<sequence length="343" mass="36683">MGGGRRMDAGHKRDLEEKVRSGERLAHEDGVALHESDDLAWLGGLAHEVRTRRHGDAGYFTVSRGLTLTGGAEEAVRHAAGLAAEGVRELRITAGPDLPWERHPEALRALGSALPHLALKAFTAADVQRFERASALSASDVLDALVDAGLESFTGGTGGAGRTAAGETSWEDFSRIHRLAHAKGLKTPCTLLQGRGEEPAHGVEHLLRLRDLQDETGGFRVFAPLRPAEGGSVTGAEVLRTFAVSRLLLDNVPHIAVCRATHGERAAMLALQHGADEVDLSFTGFDASGTADDTGAAPTREDLLDLIRDAGFRPVERDGRYEVVQVYEGADPGRRDAPQPMRV</sequence>
<organism evidence="5 6">
    <name type="scientific">Streptomyces sulfonofaciens</name>
    <dbReference type="NCBI Taxonomy" id="68272"/>
    <lineage>
        <taxon>Bacteria</taxon>
        <taxon>Bacillati</taxon>
        <taxon>Actinomycetota</taxon>
        <taxon>Actinomycetes</taxon>
        <taxon>Kitasatosporales</taxon>
        <taxon>Streptomycetaceae</taxon>
        <taxon>Streptomyces</taxon>
    </lineage>
</organism>
<evidence type="ECO:0000256" key="1">
    <source>
        <dbReference type="ARBA" id="ARBA00001966"/>
    </source>
</evidence>
<feature type="domain" description="CofH/MqnC-like C-terminal" evidence="4">
    <location>
        <begin position="232"/>
        <end position="326"/>
    </location>
</feature>
<evidence type="ECO:0000259" key="4">
    <source>
        <dbReference type="Pfam" id="PF19288"/>
    </source>
</evidence>
<dbReference type="EMBL" id="BNCD01000007">
    <property type="protein sequence ID" value="GHH78166.1"/>
    <property type="molecule type" value="Genomic_DNA"/>
</dbReference>
<feature type="region of interest" description="Disordered" evidence="3">
    <location>
        <begin position="1"/>
        <end position="23"/>
    </location>
</feature>
<keyword evidence="2" id="KW-0004">4Fe-4S</keyword>
<keyword evidence="2" id="KW-0411">Iron-sulfur</keyword>
<accession>A0A919G6A1</accession>
<dbReference type="SUPFAM" id="SSF102114">
    <property type="entry name" value="Radical SAM enzymes"/>
    <property type="match status" value="1"/>
</dbReference>
<comment type="cofactor">
    <cofactor evidence="1">
        <name>[4Fe-4S] cluster</name>
        <dbReference type="ChEBI" id="CHEBI:49883"/>
    </cofactor>
</comment>
<dbReference type="InterPro" id="IPR013785">
    <property type="entry name" value="Aldolase_TIM"/>
</dbReference>
<evidence type="ECO:0000313" key="6">
    <source>
        <dbReference type="Proteomes" id="UP000603708"/>
    </source>
</evidence>
<dbReference type="InterPro" id="IPR058240">
    <property type="entry name" value="rSAM_sf"/>
</dbReference>
<name>A0A919G6A1_9ACTN</name>
<dbReference type="AlphaFoldDB" id="A0A919G6A1"/>
<protein>
    <submittedName>
        <fullName evidence="5">Aminodeoxyfutalosine synthase</fullName>
    </submittedName>
</protein>
<keyword evidence="6" id="KW-1185">Reference proteome</keyword>
<dbReference type="Proteomes" id="UP000603708">
    <property type="component" value="Unassembled WGS sequence"/>
</dbReference>
<dbReference type="Pfam" id="PF19288">
    <property type="entry name" value="CofH_C"/>
    <property type="match status" value="1"/>
</dbReference>
<dbReference type="GO" id="GO:0044689">
    <property type="term" value="F:7,8-didemethyl-8-hydroxy-5-deazariboflavin synthase activity"/>
    <property type="evidence" value="ECO:0007669"/>
    <property type="project" value="TreeGrafter"/>
</dbReference>
<dbReference type="PANTHER" id="PTHR43076">
    <property type="entry name" value="FO SYNTHASE (COFH)"/>
    <property type="match status" value="1"/>
</dbReference>
<comment type="caution">
    <text evidence="5">The sequence shown here is derived from an EMBL/GenBank/DDBJ whole genome shotgun (WGS) entry which is preliminary data.</text>
</comment>
<dbReference type="GO" id="GO:0051539">
    <property type="term" value="F:4 iron, 4 sulfur cluster binding"/>
    <property type="evidence" value="ECO:0007669"/>
    <property type="project" value="UniProtKB-KW"/>
</dbReference>
<dbReference type="InterPro" id="IPR045567">
    <property type="entry name" value="CofH/MnqC-like_C"/>
</dbReference>